<keyword evidence="4 6" id="KW-1133">Transmembrane helix</keyword>
<dbReference type="GeneID" id="8231982"/>
<dbReference type="EMBL" id="AAZO01004088">
    <property type="status" value="NOT_ANNOTATED_CDS"/>
    <property type="molecule type" value="Genomic_DNA"/>
</dbReference>
<dbReference type="InterPro" id="IPR059112">
    <property type="entry name" value="CysZ/EI24"/>
</dbReference>
<evidence type="ECO:0000313" key="8">
    <source>
        <dbReference type="EnsemblMetazoa" id="PHUM351780-PA"/>
    </source>
</evidence>
<name>E0VP51_PEDHC</name>
<dbReference type="PANTHER" id="PTHR21389">
    <property type="entry name" value="P53 INDUCED PROTEIN"/>
    <property type="match status" value="1"/>
</dbReference>
<dbReference type="KEGG" id="phu:Phum_PHUM351780"/>
<evidence type="ECO:0000256" key="5">
    <source>
        <dbReference type="ARBA" id="ARBA00023136"/>
    </source>
</evidence>
<evidence type="ECO:0000256" key="3">
    <source>
        <dbReference type="ARBA" id="ARBA00022692"/>
    </source>
</evidence>
<dbReference type="GO" id="GO:0016236">
    <property type="term" value="P:macroautophagy"/>
    <property type="evidence" value="ECO:0007669"/>
    <property type="project" value="TreeGrafter"/>
</dbReference>
<comment type="similarity">
    <text evidence="2">Belongs to the EI24 family.</text>
</comment>
<evidence type="ECO:0000313" key="7">
    <source>
        <dbReference type="EMBL" id="EEB15157.1"/>
    </source>
</evidence>
<dbReference type="Proteomes" id="UP000009046">
    <property type="component" value="Unassembled WGS sequence"/>
</dbReference>
<evidence type="ECO:0000256" key="4">
    <source>
        <dbReference type="ARBA" id="ARBA00022989"/>
    </source>
</evidence>
<feature type="transmembrane region" description="Helical" evidence="6">
    <location>
        <begin position="148"/>
        <end position="166"/>
    </location>
</feature>
<sequence length="263" mass="30323">MLCVIDNSYCFFREPKILKRTLQCCILNGGVFWASLLIFDTILLPILKILVGFAMGDRSSTSTVWFLIKTFLSWTFSAVWVLPLLLLSKIVNNLWFMDIADVAYRYRRGNVFVSRSVSYAVADTFFSILVQILFLVQSVFVCLLPNPFGQIIWLMHMCMLYSLYSFEYRWVNMGWELHRRLTYIENHWPYFIGFGLPLALCTSIPGSYVVSGCVFSILFPLFIVSSNEANLVSEPPCYFSLQLFRPVIVISNSILLKNNLAKN</sequence>
<proteinExistence type="inferred from homology"/>
<feature type="transmembrane region" description="Helical" evidence="6">
    <location>
        <begin position="71"/>
        <end position="96"/>
    </location>
</feature>
<dbReference type="CTD" id="8231982"/>
<reference evidence="7" key="1">
    <citation type="submission" date="2007-04" db="EMBL/GenBank/DDBJ databases">
        <title>Annotation of Pediculus humanus corporis strain USDA.</title>
        <authorList>
            <person name="Kirkness E."/>
            <person name="Hannick L."/>
            <person name="Hass B."/>
            <person name="Bruggner R."/>
            <person name="Lawson D."/>
            <person name="Bidwell S."/>
            <person name="Joardar V."/>
            <person name="Caler E."/>
            <person name="Walenz B."/>
            <person name="Inman J."/>
            <person name="Schobel S."/>
            <person name="Galinsky K."/>
            <person name="Amedeo P."/>
            <person name="Strausberg R."/>
        </authorList>
    </citation>
    <scope>NUCLEOTIDE SEQUENCE</scope>
    <source>
        <strain evidence="7">USDA</strain>
    </source>
</reference>
<dbReference type="InParanoid" id="E0VP51"/>
<dbReference type="OMA" id="TVMQQRR"/>
<dbReference type="VEuPathDB" id="VectorBase:PHUM351780"/>
<dbReference type="GO" id="GO:0016020">
    <property type="term" value="C:membrane"/>
    <property type="evidence" value="ECO:0007669"/>
    <property type="project" value="UniProtKB-SubCell"/>
</dbReference>
<feature type="transmembrane region" description="Helical" evidence="6">
    <location>
        <begin position="25"/>
        <end position="51"/>
    </location>
</feature>
<dbReference type="GO" id="GO:0005783">
    <property type="term" value="C:endoplasmic reticulum"/>
    <property type="evidence" value="ECO:0007669"/>
    <property type="project" value="TreeGrafter"/>
</dbReference>
<reference evidence="7" key="2">
    <citation type="submission" date="2007-04" db="EMBL/GenBank/DDBJ databases">
        <title>The genome of the human body louse.</title>
        <authorList>
            <consortium name="The Human Body Louse Genome Consortium"/>
            <person name="Kirkness E."/>
            <person name="Walenz B."/>
            <person name="Hass B."/>
            <person name="Bruggner R."/>
            <person name="Strausberg R."/>
        </authorList>
    </citation>
    <scope>NUCLEOTIDE SEQUENCE</scope>
    <source>
        <strain evidence="7">USDA</strain>
    </source>
</reference>
<dbReference type="PANTHER" id="PTHR21389:SF0">
    <property type="entry name" value="ETOPOSIDE-INDUCED PROTEIN 2.4 HOMOLOG"/>
    <property type="match status" value="1"/>
</dbReference>
<dbReference type="AlphaFoldDB" id="E0VP51"/>
<dbReference type="EnsemblMetazoa" id="PHUM351780-RA">
    <property type="protein sequence ID" value="PHUM351780-PA"/>
    <property type="gene ID" value="PHUM351780"/>
</dbReference>
<dbReference type="EMBL" id="DS235354">
    <property type="protein sequence ID" value="EEB15157.1"/>
    <property type="molecule type" value="Genomic_DNA"/>
</dbReference>
<dbReference type="Pfam" id="PF07264">
    <property type="entry name" value="EI24"/>
    <property type="match status" value="1"/>
</dbReference>
<keyword evidence="3 6" id="KW-0812">Transmembrane</keyword>
<accession>E0VP51</accession>
<dbReference type="HOGENOM" id="CLU_031164_0_0_1"/>
<comment type="subcellular location">
    <subcellularLocation>
        <location evidence="1">Membrane</location>
        <topology evidence="1">Multi-pass membrane protein</topology>
    </subcellularLocation>
</comment>
<gene>
    <name evidence="8" type="primary">8231982</name>
    <name evidence="7" type="ORF">Phum_PHUM351780</name>
</gene>
<feature type="transmembrane region" description="Helical" evidence="6">
    <location>
        <begin position="187"/>
        <end position="218"/>
    </location>
</feature>
<dbReference type="RefSeq" id="XP_002427895.1">
    <property type="nucleotide sequence ID" value="XM_002427850.1"/>
</dbReference>
<protein>
    <submittedName>
        <fullName evidence="7 8">Etoposide-induced protein 2.4, putative</fullName>
    </submittedName>
</protein>
<reference evidence="8" key="3">
    <citation type="submission" date="2021-02" db="UniProtKB">
        <authorList>
            <consortium name="EnsemblMetazoa"/>
        </authorList>
    </citation>
    <scope>IDENTIFICATION</scope>
    <source>
        <strain evidence="8">USDA</strain>
    </source>
</reference>
<feature type="transmembrane region" description="Helical" evidence="6">
    <location>
        <begin position="117"/>
        <end position="136"/>
    </location>
</feature>
<evidence type="ECO:0000313" key="9">
    <source>
        <dbReference type="Proteomes" id="UP000009046"/>
    </source>
</evidence>
<evidence type="ECO:0000256" key="6">
    <source>
        <dbReference type="SAM" id="Phobius"/>
    </source>
</evidence>
<dbReference type="OrthoDB" id="266518at2759"/>
<organism>
    <name type="scientific">Pediculus humanus subsp. corporis</name>
    <name type="common">Body louse</name>
    <dbReference type="NCBI Taxonomy" id="121224"/>
    <lineage>
        <taxon>Eukaryota</taxon>
        <taxon>Metazoa</taxon>
        <taxon>Ecdysozoa</taxon>
        <taxon>Arthropoda</taxon>
        <taxon>Hexapoda</taxon>
        <taxon>Insecta</taxon>
        <taxon>Pterygota</taxon>
        <taxon>Neoptera</taxon>
        <taxon>Paraneoptera</taxon>
        <taxon>Psocodea</taxon>
        <taxon>Troctomorpha</taxon>
        <taxon>Phthiraptera</taxon>
        <taxon>Anoplura</taxon>
        <taxon>Pediculidae</taxon>
        <taxon>Pediculus</taxon>
    </lineage>
</organism>
<evidence type="ECO:0000256" key="1">
    <source>
        <dbReference type="ARBA" id="ARBA00004141"/>
    </source>
</evidence>
<evidence type="ECO:0000256" key="2">
    <source>
        <dbReference type="ARBA" id="ARBA00010970"/>
    </source>
</evidence>
<keyword evidence="9" id="KW-1185">Reference proteome</keyword>
<dbReference type="eggNOG" id="KOG3966">
    <property type="taxonomic scope" value="Eukaryota"/>
</dbReference>
<keyword evidence="5 6" id="KW-0472">Membrane</keyword>
<dbReference type="STRING" id="121224.E0VP51"/>